<proteinExistence type="predicted"/>
<organism evidence="1 2">
    <name type="scientific">Candidatus Woesebacteria bacterium RIFOXYB1_FULL_38_16</name>
    <dbReference type="NCBI Taxonomy" id="1802538"/>
    <lineage>
        <taxon>Bacteria</taxon>
        <taxon>Candidatus Woeseibacteriota</taxon>
    </lineage>
</organism>
<dbReference type="STRING" id="1802538.A2382_04375"/>
<evidence type="ECO:0000313" key="2">
    <source>
        <dbReference type="Proteomes" id="UP000178999"/>
    </source>
</evidence>
<accession>A0A1F8CW83</accession>
<dbReference type="AlphaFoldDB" id="A0A1F8CW83"/>
<reference evidence="1 2" key="1">
    <citation type="journal article" date="2016" name="Nat. Commun.">
        <title>Thousands of microbial genomes shed light on interconnected biogeochemical processes in an aquifer system.</title>
        <authorList>
            <person name="Anantharaman K."/>
            <person name="Brown C.T."/>
            <person name="Hug L.A."/>
            <person name="Sharon I."/>
            <person name="Castelle C.J."/>
            <person name="Probst A.J."/>
            <person name="Thomas B.C."/>
            <person name="Singh A."/>
            <person name="Wilkins M.J."/>
            <person name="Karaoz U."/>
            <person name="Brodie E.L."/>
            <person name="Williams K.H."/>
            <person name="Hubbard S.S."/>
            <person name="Banfield J.F."/>
        </authorList>
    </citation>
    <scope>NUCLEOTIDE SEQUENCE [LARGE SCALE GENOMIC DNA]</scope>
</reference>
<protein>
    <submittedName>
        <fullName evidence="1">Uncharacterized protein</fullName>
    </submittedName>
</protein>
<sequence>MSLPASPIPQYKPAEDKIPGVAQIKDDRDLETETLLISFRFYKDKICELEKLNKSAVTKKALRCLKNAGLSTRRDLPKLGFNMQSVANEGEYKELFYGLSPDVEMKHEKIGEYERLFYFIDSKYLHVVAFKNKHYRDK</sequence>
<comment type="caution">
    <text evidence="1">The sequence shown here is derived from an EMBL/GenBank/DDBJ whole genome shotgun (WGS) entry which is preliminary data.</text>
</comment>
<dbReference type="Proteomes" id="UP000178999">
    <property type="component" value="Unassembled WGS sequence"/>
</dbReference>
<dbReference type="EMBL" id="MGHY01000007">
    <property type="protein sequence ID" value="OGM79805.1"/>
    <property type="molecule type" value="Genomic_DNA"/>
</dbReference>
<name>A0A1F8CW83_9BACT</name>
<evidence type="ECO:0000313" key="1">
    <source>
        <dbReference type="EMBL" id="OGM79805.1"/>
    </source>
</evidence>
<gene>
    <name evidence="1" type="ORF">A2382_04375</name>
</gene>